<name>A0A453QS98_AEGTS</name>
<reference evidence="2" key="1">
    <citation type="journal article" date="2014" name="Science">
        <title>Ancient hybridizations among the ancestral genomes of bread wheat.</title>
        <authorList>
            <consortium name="International Wheat Genome Sequencing Consortium,"/>
            <person name="Marcussen T."/>
            <person name="Sandve S.R."/>
            <person name="Heier L."/>
            <person name="Spannagl M."/>
            <person name="Pfeifer M."/>
            <person name="Jakobsen K.S."/>
            <person name="Wulff B.B."/>
            <person name="Steuernagel B."/>
            <person name="Mayer K.F."/>
            <person name="Olsen O.A."/>
        </authorList>
    </citation>
    <scope>NUCLEOTIDE SEQUENCE [LARGE SCALE GENOMIC DNA]</scope>
    <source>
        <strain evidence="2">cv. AL8/78</strain>
    </source>
</reference>
<reference evidence="1" key="5">
    <citation type="journal article" date="2021" name="G3 (Bethesda)">
        <title>Aegilops tauschii genome assembly Aet v5.0 features greater sequence contiguity and improved annotation.</title>
        <authorList>
            <person name="Wang L."/>
            <person name="Zhu T."/>
            <person name="Rodriguez J.C."/>
            <person name="Deal K.R."/>
            <person name="Dubcovsky J."/>
            <person name="McGuire P.E."/>
            <person name="Lux T."/>
            <person name="Spannagl M."/>
            <person name="Mayer K.F.X."/>
            <person name="Baldrich P."/>
            <person name="Meyers B.C."/>
            <person name="Huo N."/>
            <person name="Gu Y.Q."/>
            <person name="Zhou H."/>
            <person name="Devos K.M."/>
            <person name="Bennetzen J.L."/>
            <person name="Unver T."/>
            <person name="Budak H."/>
            <person name="Gulick P.J."/>
            <person name="Galiba G."/>
            <person name="Kalapos B."/>
            <person name="Nelson D.R."/>
            <person name="Li P."/>
            <person name="You F.M."/>
            <person name="Luo M.C."/>
            <person name="Dvorak J."/>
        </authorList>
    </citation>
    <scope>NUCLEOTIDE SEQUENCE [LARGE SCALE GENOMIC DNA]</scope>
    <source>
        <strain evidence="1">cv. AL8/78</strain>
    </source>
</reference>
<keyword evidence="2" id="KW-1185">Reference proteome</keyword>
<reference evidence="1" key="3">
    <citation type="journal article" date="2017" name="Nature">
        <title>Genome sequence of the progenitor of the wheat D genome Aegilops tauschii.</title>
        <authorList>
            <person name="Luo M.C."/>
            <person name="Gu Y.Q."/>
            <person name="Puiu D."/>
            <person name="Wang H."/>
            <person name="Twardziok S.O."/>
            <person name="Deal K.R."/>
            <person name="Huo N."/>
            <person name="Zhu T."/>
            <person name="Wang L."/>
            <person name="Wang Y."/>
            <person name="McGuire P.E."/>
            <person name="Liu S."/>
            <person name="Long H."/>
            <person name="Ramasamy R.K."/>
            <person name="Rodriguez J.C."/>
            <person name="Van S.L."/>
            <person name="Yuan L."/>
            <person name="Wang Z."/>
            <person name="Xia Z."/>
            <person name="Xiao L."/>
            <person name="Anderson O.D."/>
            <person name="Ouyang S."/>
            <person name="Liang Y."/>
            <person name="Zimin A.V."/>
            <person name="Pertea G."/>
            <person name="Qi P."/>
            <person name="Bennetzen J.L."/>
            <person name="Dai X."/>
            <person name="Dawson M.W."/>
            <person name="Muller H.G."/>
            <person name="Kugler K."/>
            <person name="Rivarola-Duarte L."/>
            <person name="Spannagl M."/>
            <person name="Mayer K.F.X."/>
            <person name="Lu F.H."/>
            <person name="Bevan M.W."/>
            <person name="Leroy P."/>
            <person name="Li P."/>
            <person name="You F.M."/>
            <person name="Sun Q."/>
            <person name="Liu Z."/>
            <person name="Lyons E."/>
            <person name="Wicker T."/>
            <person name="Salzberg S.L."/>
            <person name="Devos K.M."/>
            <person name="Dvorak J."/>
        </authorList>
    </citation>
    <scope>NUCLEOTIDE SEQUENCE [LARGE SCALE GENOMIC DNA]</scope>
    <source>
        <strain evidence="1">cv. AL8/78</strain>
    </source>
</reference>
<dbReference type="Proteomes" id="UP000015105">
    <property type="component" value="Chromosome 7D"/>
</dbReference>
<reference evidence="2" key="2">
    <citation type="journal article" date="2017" name="Nat. Plants">
        <title>The Aegilops tauschii genome reveals multiple impacts of transposons.</title>
        <authorList>
            <person name="Zhao G."/>
            <person name="Zou C."/>
            <person name="Li K."/>
            <person name="Wang K."/>
            <person name="Li T."/>
            <person name="Gao L."/>
            <person name="Zhang X."/>
            <person name="Wang H."/>
            <person name="Yang Z."/>
            <person name="Liu X."/>
            <person name="Jiang W."/>
            <person name="Mao L."/>
            <person name="Kong X."/>
            <person name="Jiao Y."/>
            <person name="Jia J."/>
        </authorList>
    </citation>
    <scope>NUCLEOTIDE SEQUENCE [LARGE SCALE GENOMIC DNA]</scope>
    <source>
        <strain evidence="2">cv. AL8/78</strain>
    </source>
</reference>
<dbReference type="Gramene" id="AET7Gv20303500.9">
    <property type="protein sequence ID" value="AET7Gv20303500.9"/>
    <property type="gene ID" value="AET7Gv20303500"/>
</dbReference>
<dbReference type="AlphaFoldDB" id="A0A453QS98"/>
<accession>A0A453QS98</accession>
<dbReference type="EnsemblPlants" id="AET7Gv20303500.9">
    <property type="protein sequence ID" value="AET7Gv20303500.9"/>
    <property type="gene ID" value="AET7Gv20303500"/>
</dbReference>
<proteinExistence type="predicted"/>
<reference evidence="1" key="4">
    <citation type="submission" date="2019-03" db="UniProtKB">
        <authorList>
            <consortium name="EnsemblPlants"/>
        </authorList>
    </citation>
    <scope>IDENTIFICATION</scope>
</reference>
<protein>
    <submittedName>
        <fullName evidence="1">Uncharacterized protein</fullName>
    </submittedName>
</protein>
<evidence type="ECO:0000313" key="1">
    <source>
        <dbReference type="EnsemblPlants" id="AET7Gv20303500.9"/>
    </source>
</evidence>
<evidence type="ECO:0000313" key="2">
    <source>
        <dbReference type="Proteomes" id="UP000015105"/>
    </source>
</evidence>
<sequence length="42" mass="4574">SHPDPGGTGGRFSERLAVSCQIHDGKDRIRPSVRLSPLLTIF</sequence>
<organism evidence="1 2">
    <name type="scientific">Aegilops tauschii subsp. strangulata</name>
    <name type="common">Goatgrass</name>
    <dbReference type="NCBI Taxonomy" id="200361"/>
    <lineage>
        <taxon>Eukaryota</taxon>
        <taxon>Viridiplantae</taxon>
        <taxon>Streptophyta</taxon>
        <taxon>Embryophyta</taxon>
        <taxon>Tracheophyta</taxon>
        <taxon>Spermatophyta</taxon>
        <taxon>Magnoliopsida</taxon>
        <taxon>Liliopsida</taxon>
        <taxon>Poales</taxon>
        <taxon>Poaceae</taxon>
        <taxon>BOP clade</taxon>
        <taxon>Pooideae</taxon>
        <taxon>Triticodae</taxon>
        <taxon>Triticeae</taxon>
        <taxon>Triticinae</taxon>
        <taxon>Aegilops</taxon>
    </lineage>
</organism>